<dbReference type="EMBL" id="PVBU01000008">
    <property type="protein sequence ID" value="PQV42199.1"/>
    <property type="molecule type" value="Genomic_DNA"/>
</dbReference>
<reference evidence="7" key="2">
    <citation type="submission" date="2017-09" db="EMBL/GenBank/DDBJ databases">
        <authorList>
            <person name="Varghese N."/>
            <person name="Submissions S."/>
        </authorList>
    </citation>
    <scope>NUCLEOTIDE SEQUENCE [LARGE SCALE GENOMIC DNA]</scope>
    <source>
        <strain evidence="7">WG-1MB</strain>
    </source>
</reference>
<sequence length="254" mass="28314">MRKCGVVHKVFQMEETTIPERVSTGIKGLDEMLKGGYFKGTANVVSGKSGTGKTIFGSQFIYEGAKNGEKVMCIITSEESKSIVREMKASFDWDFKKLEDDGLLSFVDITEPGLRLQKSVEIAPSELIKSFKKLIESKIDDVQPQRVFIDSIEALFLAIDSNYKLRTLIDDVFGVLRSRDVTSVISVGKMFGLDEMVEYGADSVVKLERVRVGNNLQRTIFVMKLRGSSTINEVRVLNISDNGMSVLAQSPYLE</sequence>
<evidence type="ECO:0000256" key="1">
    <source>
        <dbReference type="ARBA" id="ARBA00022741"/>
    </source>
</evidence>
<evidence type="ECO:0000313" key="5">
    <source>
        <dbReference type="EMBL" id="SNY19894.1"/>
    </source>
</evidence>
<dbReference type="PANTHER" id="PTHR43637">
    <property type="entry name" value="UPF0273 PROTEIN TM_0370"/>
    <property type="match status" value="1"/>
</dbReference>
<dbReference type="Proteomes" id="UP000251060">
    <property type="component" value="Unassembled WGS sequence"/>
</dbReference>
<organism evidence="5 7">
    <name type="scientific">Methanohalophilus euhalobius</name>
    <dbReference type="NCBI Taxonomy" id="51203"/>
    <lineage>
        <taxon>Archaea</taxon>
        <taxon>Methanobacteriati</taxon>
        <taxon>Methanobacteriota</taxon>
        <taxon>Stenosarchaea group</taxon>
        <taxon>Methanomicrobia</taxon>
        <taxon>Methanosarcinales</taxon>
        <taxon>Methanosarcinaceae</taxon>
        <taxon>Methanohalophilus</taxon>
    </lineage>
</organism>
<dbReference type="Gene3D" id="3.40.50.300">
    <property type="entry name" value="P-loop containing nucleotide triphosphate hydrolases"/>
    <property type="match status" value="1"/>
</dbReference>
<dbReference type="GO" id="GO:0005524">
    <property type="term" value="F:ATP binding"/>
    <property type="evidence" value="ECO:0007669"/>
    <property type="project" value="UniProtKB-KW"/>
</dbReference>
<keyword evidence="7" id="KW-1185">Reference proteome</keyword>
<evidence type="ECO:0000313" key="7">
    <source>
        <dbReference type="Proteomes" id="UP000217726"/>
    </source>
</evidence>
<name>A0A285G9T7_9EURY</name>
<dbReference type="InterPro" id="IPR010624">
    <property type="entry name" value="KaiC_dom"/>
</dbReference>
<evidence type="ECO:0000256" key="2">
    <source>
        <dbReference type="ARBA" id="ARBA00022840"/>
    </source>
</evidence>
<evidence type="ECO:0000259" key="3">
    <source>
        <dbReference type="PROSITE" id="PS51146"/>
    </source>
</evidence>
<dbReference type="Pfam" id="PF06745">
    <property type="entry name" value="ATPase"/>
    <property type="match status" value="1"/>
</dbReference>
<dbReference type="Proteomes" id="UP000295404">
    <property type="component" value="Unassembled WGS sequence"/>
</dbReference>
<evidence type="ECO:0000313" key="4">
    <source>
        <dbReference type="EMBL" id="PQV42199.1"/>
    </source>
</evidence>
<dbReference type="PROSITE" id="PS51146">
    <property type="entry name" value="KAIC"/>
    <property type="match status" value="1"/>
</dbReference>
<evidence type="ECO:0000313" key="9">
    <source>
        <dbReference type="Proteomes" id="UP000295404"/>
    </source>
</evidence>
<evidence type="ECO:0000313" key="6">
    <source>
        <dbReference type="EMBL" id="TCL11822.1"/>
    </source>
</evidence>
<keyword evidence="2" id="KW-0067">ATP-binding</keyword>
<dbReference type="Proteomes" id="UP000217726">
    <property type="component" value="Unassembled WGS sequence"/>
</dbReference>
<evidence type="ECO:0000313" key="8">
    <source>
        <dbReference type="Proteomes" id="UP000251060"/>
    </source>
</evidence>
<keyword evidence="1" id="KW-0547">Nucleotide-binding</keyword>
<dbReference type="EMBL" id="OBDR01000010">
    <property type="protein sequence ID" value="SNY19894.1"/>
    <property type="molecule type" value="Genomic_DNA"/>
</dbReference>
<accession>A0A285G9T7</accession>
<dbReference type="SUPFAM" id="SSF52540">
    <property type="entry name" value="P-loop containing nucleoside triphosphate hydrolases"/>
    <property type="match status" value="1"/>
</dbReference>
<dbReference type="AlphaFoldDB" id="A0A285G9T7"/>
<reference evidence="6 9" key="3">
    <citation type="submission" date="2019-03" db="EMBL/GenBank/DDBJ databases">
        <title>Subsurface microbial communities from deep shales in Ohio and West Virginia, USA.</title>
        <authorList>
            <person name="Wrighton K."/>
        </authorList>
    </citation>
    <scope>NUCLEOTIDE SEQUENCE [LARGE SCALE GENOMIC DNA]</scope>
    <source>
        <strain evidence="4 8">DSM 10369</strain>
        <strain evidence="6 9">WG1_MB</strain>
    </source>
</reference>
<proteinExistence type="predicted"/>
<dbReference type="EMBL" id="SMMS01000001">
    <property type="protein sequence ID" value="TCL11822.1"/>
    <property type="molecule type" value="Genomic_DNA"/>
</dbReference>
<gene>
    <name evidence="4" type="ORF">B0H22_10867</name>
    <name evidence="6" type="ORF">C7960_1015</name>
    <name evidence="5" type="ORF">SAMN06295989_11023</name>
</gene>
<dbReference type="InterPro" id="IPR014774">
    <property type="entry name" value="KaiC-like_dom"/>
</dbReference>
<feature type="domain" description="KaiC" evidence="3">
    <location>
        <begin position="20"/>
        <end position="254"/>
    </location>
</feature>
<dbReference type="InterPro" id="IPR027417">
    <property type="entry name" value="P-loop_NTPase"/>
</dbReference>
<reference evidence="5" key="1">
    <citation type="submission" date="2017-09" db="EMBL/GenBank/DDBJ databases">
        <authorList>
            <person name="Ehlers B."/>
            <person name="Leendertz F.H."/>
        </authorList>
    </citation>
    <scope>NUCLEOTIDE SEQUENCE [LARGE SCALE GENOMIC DNA]</scope>
    <source>
        <strain evidence="5">WG-1MB</strain>
    </source>
</reference>
<protein>
    <submittedName>
        <fullName evidence="4">KaiC/GvpD/RAD55 family RecA-like ATPase</fullName>
    </submittedName>
    <submittedName>
        <fullName evidence="5">RecA-superfamily ATPase, KaiC/GvpD/RAD55 family</fullName>
    </submittedName>
</protein>